<evidence type="ECO:0000256" key="1">
    <source>
        <dbReference type="SAM" id="MobiDB-lite"/>
    </source>
</evidence>
<name>A0A179UYF7_BLAGS</name>
<dbReference type="RefSeq" id="XP_002622221.1">
    <property type="nucleotide sequence ID" value="XM_002622175.2"/>
</dbReference>
<proteinExistence type="predicted"/>
<dbReference type="GeneID" id="8502437"/>
<evidence type="ECO:0000313" key="3">
    <source>
        <dbReference type="Proteomes" id="UP000002038"/>
    </source>
</evidence>
<reference evidence="3" key="1">
    <citation type="journal article" date="2015" name="PLoS Genet.">
        <title>The dynamic genome and transcriptome of the human fungal pathogen Blastomyces and close relative Emmonsia.</title>
        <authorList>
            <person name="Munoz J.F."/>
            <person name="Gauthier G.M."/>
            <person name="Desjardins C.A."/>
            <person name="Gallo J.E."/>
            <person name="Holder J."/>
            <person name="Sullivan T.D."/>
            <person name="Marty A.J."/>
            <person name="Carmen J.C."/>
            <person name="Chen Z."/>
            <person name="Ding L."/>
            <person name="Gujja S."/>
            <person name="Magrini V."/>
            <person name="Misas E."/>
            <person name="Mitreva M."/>
            <person name="Priest M."/>
            <person name="Saif S."/>
            <person name="Whiston E.A."/>
            <person name="Young S."/>
            <person name="Zeng Q."/>
            <person name="Goldman W.E."/>
            <person name="Mardis E.R."/>
            <person name="Taylor J.W."/>
            <person name="McEwen J.G."/>
            <person name="Clay O.K."/>
            <person name="Klein B.S."/>
            <person name="Cuomo C.A."/>
        </authorList>
    </citation>
    <scope>NUCLEOTIDE SEQUENCE [LARGE SCALE GENOMIC DNA]</scope>
    <source>
        <strain evidence="3">SLH14081</strain>
    </source>
</reference>
<accession>A0A179UYF7</accession>
<evidence type="ECO:0000313" key="2">
    <source>
        <dbReference type="EMBL" id="OAT12249.1"/>
    </source>
</evidence>
<sequence>MPRRRSPNWRDLSHSTRRAHKGSARDGSWPSQLEVPSRKAEQGRAAADDMTTITFYVYEWNEWKVDRVIAVDPFDCSLVEMAVWKYKRRDMFVYNMKMKTVDVASSFREATAGGNNVLLLVQFPDRPERILT</sequence>
<protein>
    <submittedName>
        <fullName evidence="2">Uncharacterized protein</fullName>
    </submittedName>
</protein>
<gene>
    <name evidence="2" type="ORF">BDBG_07623</name>
</gene>
<dbReference type="VEuPathDB" id="FungiDB:BDBG_07623"/>
<dbReference type="Proteomes" id="UP000002038">
    <property type="component" value="Unassembled WGS sequence"/>
</dbReference>
<feature type="region of interest" description="Disordered" evidence="1">
    <location>
        <begin position="1"/>
        <end position="43"/>
    </location>
</feature>
<dbReference type="STRING" id="559298.A0A179UYF7"/>
<organism evidence="2 3">
    <name type="scientific">Blastomyces gilchristii (strain SLH14081)</name>
    <name type="common">Blastomyces dermatitidis</name>
    <dbReference type="NCBI Taxonomy" id="559298"/>
    <lineage>
        <taxon>Eukaryota</taxon>
        <taxon>Fungi</taxon>
        <taxon>Dikarya</taxon>
        <taxon>Ascomycota</taxon>
        <taxon>Pezizomycotina</taxon>
        <taxon>Eurotiomycetes</taxon>
        <taxon>Eurotiomycetidae</taxon>
        <taxon>Onygenales</taxon>
        <taxon>Ajellomycetaceae</taxon>
        <taxon>Blastomyces</taxon>
    </lineage>
</organism>
<keyword evidence="3" id="KW-1185">Reference proteome</keyword>
<dbReference type="KEGG" id="bgh:BDBG_07623"/>
<dbReference type="OrthoDB" id="4227485at2759"/>
<dbReference type="EMBL" id="GG657466">
    <property type="protein sequence ID" value="OAT12249.1"/>
    <property type="molecule type" value="Genomic_DNA"/>
</dbReference>
<dbReference type="AlphaFoldDB" id="A0A179UYF7"/>